<dbReference type="PANTHER" id="PTHR10434">
    <property type="entry name" value="1-ACYL-SN-GLYCEROL-3-PHOSPHATE ACYLTRANSFERASE"/>
    <property type="match status" value="1"/>
</dbReference>
<dbReference type="GO" id="GO:0006654">
    <property type="term" value="P:phosphatidic acid biosynthetic process"/>
    <property type="evidence" value="ECO:0007669"/>
    <property type="project" value="TreeGrafter"/>
</dbReference>
<dbReference type="CDD" id="cd07989">
    <property type="entry name" value="LPLAT_AGPAT-like"/>
    <property type="match status" value="1"/>
</dbReference>
<dbReference type="InterPro" id="IPR002123">
    <property type="entry name" value="Plipid/glycerol_acylTrfase"/>
</dbReference>
<dbReference type="EMBL" id="CP017415">
    <property type="protein sequence ID" value="AOU99254.1"/>
    <property type="molecule type" value="Genomic_DNA"/>
</dbReference>
<reference evidence="6" key="1">
    <citation type="submission" date="2016-09" db="EMBL/GenBank/DDBJ databases">
        <title>Acidihalobacter prosperus F5.</title>
        <authorList>
            <person name="Khaleque H.N."/>
            <person name="Ramsay J.P."/>
            <person name="Kaksonen A.H."/>
            <person name="Boxall N.J."/>
            <person name="Watkin E.L.J."/>
        </authorList>
    </citation>
    <scope>NUCLEOTIDE SEQUENCE [LARGE SCALE GENOMIC DNA]</scope>
    <source>
        <strain evidence="6">F5</strain>
    </source>
</reference>
<evidence type="ECO:0000256" key="3">
    <source>
        <dbReference type="ARBA" id="ARBA00023315"/>
    </source>
</evidence>
<accession>A0A1D8ISD6</accession>
<dbReference type="SMART" id="SM00563">
    <property type="entry name" value="PlsC"/>
    <property type="match status" value="1"/>
</dbReference>
<evidence type="ECO:0000256" key="2">
    <source>
        <dbReference type="ARBA" id="ARBA00022679"/>
    </source>
</evidence>
<dbReference type="AlphaFoldDB" id="A0A1D8ISD6"/>
<evidence type="ECO:0000313" key="6">
    <source>
        <dbReference type="Proteomes" id="UP000095401"/>
    </source>
</evidence>
<dbReference type="RefSeq" id="WP_070079604.1">
    <property type="nucleotide sequence ID" value="NZ_CP017415.1"/>
</dbReference>
<gene>
    <name evidence="5" type="ORF">BI364_16100</name>
</gene>
<keyword evidence="3 5" id="KW-0012">Acyltransferase</keyword>
<dbReference type="Proteomes" id="UP000095401">
    <property type="component" value="Chromosome"/>
</dbReference>
<dbReference type="SUPFAM" id="SSF69593">
    <property type="entry name" value="Glycerol-3-phosphate (1)-acyltransferase"/>
    <property type="match status" value="1"/>
</dbReference>
<evidence type="ECO:0000313" key="5">
    <source>
        <dbReference type="EMBL" id="AOU99254.1"/>
    </source>
</evidence>
<protein>
    <submittedName>
        <fullName evidence="5">Acyl-phosphate glycerol 3-phosphate acyltransferase</fullName>
    </submittedName>
</protein>
<keyword evidence="6" id="KW-1185">Reference proteome</keyword>
<evidence type="ECO:0000256" key="1">
    <source>
        <dbReference type="ARBA" id="ARBA00005189"/>
    </source>
</evidence>
<proteinExistence type="predicted"/>
<name>A0A1D8ISD6_9GAMM</name>
<keyword evidence="2 5" id="KW-0808">Transferase</keyword>
<sequence length="243" mass="26955">MSTSVARFRSWLWLALVAPSTILFSLLGLLLFAAPFKVRYAVITRWTRFAVWWLRVTCDLDFRVEGAEHLPAGAAVILAKHQSAWETLAFQVIFPPQVWVLKRELLRIPFFGWGLRMLEPIAIDRSAGRKAVVQLIRQGRERLNRGIWVVVFPEGTRVAPGEHGRYKSGGAVLAVNAGVPVVPVAHNAGLYWLRDGGKRSGTIRVVIGPLIETAGREPDAVNAEAEAWIEGCMPGLLAEEKSQ</sequence>
<dbReference type="Pfam" id="PF01553">
    <property type="entry name" value="Acyltransferase"/>
    <property type="match status" value="1"/>
</dbReference>
<comment type="pathway">
    <text evidence="1">Lipid metabolism.</text>
</comment>
<evidence type="ECO:0000259" key="4">
    <source>
        <dbReference type="SMART" id="SM00563"/>
    </source>
</evidence>
<dbReference type="PANTHER" id="PTHR10434:SF40">
    <property type="entry name" value="1-ACYL-SN-GLYCEROL-3-PHOSPHATE ACYLTRANSFERASE"/>
    <property type="match status" value="1"/>
</dbReference>
<organism evidence="5 6">
    <name type="scientific">Acidihalobacter yilgarnensis</name>
    <dbReference type="NCBI Taxonomy" id="2819280"/>
    <lineage>
        <taxon>Bacteria</taxon>
        <taxon>Pseudomonadati</taxon>
        <taxon>Pseudomonadota</taxon>
        <taxon>Gammaproteobacteria</taxon>
        <taxon>Chromatiales</taxon>
        <taxon>Ectothiorhodospiraceae</taxon>
        <taxon>Acidihalobacter</taxon>
    </lineage>
</organism>
<dbReference type="GO" id="GO:0003841">
    <property type="term" value="F:1-acylglycerol-3-phosphate O-acyltransferase activity"/>
    <property type="evidence" value="ECO:0007669"/>
    <property type="project" value="TreeGrafter"/>
</dbReference>
<feature type="domain" description="Phospholipid/glycerol acyltransferase" evidence="4">
    <location>
        <begin position="75"/>
        <end position="189"/>
    </location>
</feature>
<dbReference type="KEGG" id="aprs:BI364_16100"/>